<dbReference type="OrthoDB" id="2414439at2"/>
<reference evidence="9 10" key="1">
    <citation type="submission" date="2014-08" db="EMBL/GenBank/DDBJ databases">
        <title>Comparative genomics of the Paenibacillus odorifer group.</title>
        <authorList>
            <person name="den Bakker H.C."/>
            <person name="Tsai Y.-C."/>
            <person name="Martin N."/>
            <person name="Korlach J."/>
            <person name="Wiedmann M."/>
        </authorList>
    </citation>
    <scope>NUCLEOTIDE SEQUENCE [LARGE SCALE GENOMIC DNA]</scope>
    <source>
        <strain evidence="9 10">DSM 14472</strain>
    </source>
</reference>
<evidence type="ECO:0000256" key="1">
    <source>
        <dbReference type="ARBA" id="ARBA00004651"/>
    </source>
</evidence>
<keyword evidence="6 7" id="KW-0472">Membrane</keyword>
<evidence type="ECO:0000259" key="8">
    <source>
        <dbReference type="PROSITE" id="PS50850"/>
    </source>
</evidence>
<dbReference type="PANTHER" id="PTHR42718:SF46">
    <property type="entry name" value="BLR6921 PROTEIN"/>
    <property type="match status" value="1"/>
</dbReference>
<dbReference type="HOGENOM" id="CLU_000960_28_2_9"/>
<dbReference type="PANTHER" id="PTHR42718">
    <property type="entry name" value="MAJOR FACILITATOR SUPERFAMILY MULTIDRUG TRANSPORTER MFSC"/>
    <property type="match status" value="1"/>
</dbReference>
<feature type="transmembrane region" description="Helical" evidence="7">
    <location>
        <begin position="134"/>
        <end position="155"/>
    </location>
</feature>
<proteinExistence type="predicted"/>
<dbReference type="PROSITE" id="PS50850">
    <property type="entry name" value="MFS"/>
    <property type="match status" value="1"/>
</dbReference>
<dbReference type="AlphaFoldDB" id="A0A089LWC4"/>
<dbReference type="STRING" id="169760.PSTEL_24710"/>
<keyword evidence="3" id="KW-1003">Cell membrane</keyword>
<feature type="domain" description="Major facilitator superfamily (MFS) profile" evidence="8">
    <location>
        <begin position="8"/>
        <end position="460"/>
    </location>
</feature>
<dbReference type="Gene3D" id="1.20.1720.10">
    <property type="entry name" value="Multidrug resistance protein D"/>
    <property type="match status" value="1"/>
</dbReference>
<evidence type="ECO:0000256" key="5">
    <source>
        <dbReference type="ARBA" id="ARBA00022989"/>
    </source>
</evidence>
<dbReference type="Proteomes" id="UP000029507">
    <property type="component" value="Chromosome"/>
</dbReference>
<dbReference type="KEGG" id="pste:PSTEL_24710"/>
<feature type="transmembrane region" description="Helical" evidence="7">
    <location>
        <begin position="161"/>
        <end position="183"/>
    </location>
</feature>
<dbReference type="EMBL" id="CP009286">
    <property type="protein sequence ID" value="AIQ65831.1"/>
    <property type="molecule type" value="Genomic_DNA"/>
</dbReference>
<organism evidence="9 10">
    <name type="scientific">Paenibacillus stellifer</name>
    <dbReference type="NCBI Taxonomy" id="169760"/>
    <lineage>
        <taxon>Bacteria</taxon>
        <taxon>Bacillati</taxon>
        <taxon>Bacillota</taxon>
        <taxon>Bacilli</taxon>
        <taxon>Bacillales</taxon>
        <taxon>Paenibacillaceae</taxon>
        <taxon>Paenibacillus</taxon>
    </lineage>
</organism>
<evidence type="ECO:0000256" key="3">
    <source>
        <dbReference type="ARBA" id="ARBA00022475"/>
    </source>
</evidence>
<dbReference type="SUPFAM" id="SSF103473">
    <property type="entry name" value="MFS general substrate transporter"/>
    <property type="match status" value="1"/>
</dbReference>
<feature type="transmembrane region" description="Helical" evidence="7">
    <location>
        <begin position="432"/>
        <end position="453"/>
    </location>
</feature>
<dbReference type="GO" id="GO:0022857">
    <property type="term" value="F:transmembrane transporter activity"/>
    <property type="evidence" value="ECO:0007669"/>
    <property type="project" value="InterPro"/>
</dbReference>
<dbReference type="InterPro" id="IPR036259">
    <property type="entry name" value="MFS_trans_sf"/>
</dbReference>
<dbReference type="Pfam" id="PF07690">
    <property type="entry name" value="MFS_1"/>
    <property type="match status" value="1"/>
</dbReference>
<evidence type="ECO:0000256" key="7">
    <source>
        <dbReference type="SAM" id="Phobius"/>
    </source>
</evidence>
<evidence type="ECO:0000256" key="2">
    <source>
        <dbReference type="ARBA" id="ARBA00022448"/>
    </source>
</evidence>
<keyword evidence="5 7" id="KW-1133">Transmembrane helix</keyword>
<gene>
    <name evidence="9" type="ORF">PSTEL_24710</name>
</gene>
<sequence length="462" mass="48967">MQSTKSIMLTIIVACQLMVVLDSSVMVTALPEIGRTLHLTTANLTWVQNAYILAYGGFMLLGARAGDIMGRRRIFRAGIALFTVASLLAGMAQSAEFLLAARALQGLAAAMATPSTLALLSVSFVETKERSRAIAIYSAVSGGGGSVGLILGGMLTEWISWRVGMFINVPIGIALLIIIPKYLQETQKRTGHFDLLGAVLSVTGMTSLVFGFVQAAAAGWHHTVTLAPLAAGIVLMAGFVAVEARAKEPIIPLRLFSSRERSGAYLGRFLFICGNFSLFFFIPQFLQNVLGFSSFESGLAFVPFTGVQFGMMYVMPWLVSRFGSVKILISGLVIAILGTIWCSQISTGTSFFPNMFLPLILMGIGAGMVFQPLTAFGLTDVDPGDSGAASGLINVAHQIGASMGLAVLSTVFESVYRSSSPSAEQFAHAASIAVTGSAVFLTTALLVTLLMLFRPAAKLRSE</sequence>
<feature type="transmembrane region" description="Helical" evidence="7">
    <location>
        <begin position="327"/>
        <end position="347"/>
    </location>
</feature>
<protein>
    <submittedName>
        <fullName evidence="9">MFS transporter</fullName>
    </submittedName>
</protein>
<evidence type="ECO:0000256" key="6">
    <source>
        <dbReference type="ARBA" id="ARBA00023136"/>
    </source>
</evidence>
<evidence type="ECO:0000313" key="9">
    <source>
        <dbReference type="EMBL" id="AIQ65831.1"/>
    </source>
</evidence>
<dbReference type="InterPro" id="IPR020846">
    <property type="entry name" value="MFS_dom"/>
</dbReference>
<comment type="subcellular location">
    <subcellularLocation>
        <location evidence="1">Cell membrane</location>
        <topology evidence="1">Multi-pass membrane protein</topology>
    </subcellularLocation>
</comment>
<feature type="transmembrane region" description="Helical" evidence="7">
    <location>
        <begin position="391"/>
        <end position="412"/>
    </location>
</feature>
<feature type="transmembrane region" description="Helical" evidence="7">
    <location>
        <begin position="45"/>
        <end position="62"/>
    </location>
</feature>
<dbReference type="RefSeq" id="WP_038699190.1">
    <property type="nucleotide sequence ID" value="NZ_CP009286.1"/>
</dbReference>
<feature type="transmembrane region" description="Helical" evidence="7">
    <location>
        <begin position="195"/>
        <end position="220"/>
    </location>
</feature>
<name>A0A089LWC4_9BACL</name>
<evidence type="ECO:0000313" key="10">
    <source>
        <dbReference type="Proteomes" id="UP000029507"/>
    </source>
</evidence>
<dbReference type="Gene3D" id="1.20.1250.20">
    <property type="entry name" value="MFS general substrate transporter like domains"/>
    <property type="match status" value="1"/>
</dbReference>
<feature type="transmembrane region" description="Helical" evidence="7">
    <location>
        <begin position="265"/>
        <end position="286"/>
    </location>
</feature>
<keyword evidence="10" id="KW-1185">Reference proteome</keyword>
<keyword evidence="2" id="KW-0813">Transport</keyword>
<dbReference type="GO" id="GO:0005886">
    <property type="term" value="C:plasma membrane"/>
    <property type="evidence" value="ECO:0007669"/>
    <property type="project" value="UniProtKB-SubCell"/>
</dbReference>
<feature type="transmembrane region" description="Helical" evidence="7">
    <location>
        <begin position="298"/>
        <end position="315"/>
    </location>
</feature>
<feature type="transmembrane region" description="Helical" evidence="7">
    <location>
        <begin position="359"/>
        <end position="379"/>
    </location>
</feature>
<feature type="transmembrane region" description="Helical" evidence="7">
    <location>
        <begin position="104"/>
        <end position="122"/>
    </location>
</feature>
<evidence type="ECO:0000256" key="4">
    <source>
        <dbReference type="ARBA" id="ARBA00022692"/>
    </source>
</evidence>
<feature type="transmembrane region" description="Helical" evidence="7">
    <location>
        <begin position="74"/>
        <end position="92"/>
    </location>
</feature>
<dbReference type="InterPro" id="IPR011701">
    <property type="entry name" value="MFS"/>
</dbReference>
<keyword evidence="4 7" id="KW-0812">Transmembrane</keyword>
<accession>A0A089LWC4</accession>
<dbReference type="CDD" id="cd17321">
    <property type="entry name" value="MFS_MMR_MDR_like"/>
    <property type="match status" value="1"/>
</dbReference>
<feature type="transmembrane region" description="Helical" evidence="7">
    <location>
        <begin position="226"/>
        <end position="244"/>
    </location>
</feature>